<dbReference type="GO" id="GO:0008270">
    <property type="term" value="F:zinc ion binding"/>
    <property type="evidence" value="ECO:0007669"/>
    <property type="project" value="InterPro"/>
</dbReference>
<dbReference type="EMBL" id="FOJM01000014">
    <property type="protein sequence ID" value="SFA54851.1"/>
    <property type="molecule type" value="Genomic_DNA"/>
</dbReference>
<dbReference type="Pfam" id="PF13155">
    <property type="entry name" value="Toprim_2"/>
    <property type="match status" value="1"/>
</dbReference>
<proteinExistence type="predicted"/>
<dbReference type="STRING" id="332999.SAMN04488511_11427"/>
<dbReference type="Gene3D" id="3.90.580.10">
    <property type="entry name" value="Zinc finger, CHC2-type domain"/>
    <property type="match status" value="1"/>
</dbReference>
<dbReference type="SUPFAM" id="SSF57783">
    <property type="entry name" value="Zinc beta-ribbon"/>
    <property type="match status" value="1"/>
</dbReference>
<dbReference type="OrthoDB" id="8536512at2"/>
<gene>
    <name evidence="1" type="ORF">SAMN04488511_11427</name>
</gene>
<sequence>MNIEEANAIPMFDLLEKLGCKSYRDYPDSALYKSPLRIEKTASFRVNKVKNVWYDHGIGKGGSTFRFVLEYLKSQNVDHTAGDGLRFLNRIWGDQPITPLIPQSQLAEADRYKLKEKLIYSIKHPALINYLKDRCIPLEIAKLYFKEAEVLNTNSGKTFKAIALKNESSGYELKNKIFKGTINQKDISFIRGTNEEQKRVQVFEGMMDFVSVLVLLDIKRLKDDAIILNSLSCLTKAFPIIEISSYEEVYSYFDNDKAGVNHREILKEFIQSQKGLKHVSLHTKYANYKDVNEWLVAERNLKTLKVI</sequence>
<organism evidence="1 2">
    <name type="scientific">Pedobacter suwonensis</name>
    <dbReference type="NCBI Taxonomy" id="332999"/>
    <lineage>
        <taxon>Bacteria</taxon>
        <taxon>Pseudomonadati</taxon>
        <taxon>Bacteroidota</taxon>
        <taxon>Sphingobacteriia</taxon>
        <taxon>Sphingobacteriales</taxon>
        <taxon>Sphingobacteriaceae</taxon>
        <taxon>Pedobacter</taxon>
    </lineage>
</organism>
<dbReference type="GO" id="GO:0006260">
    <property type="term" value="P:DNA replication"/>
    <property type="evidence" value="ECO:0007669"/>
    <property type="project" value="InterPro"/>
</dbReference>
<accession>A0A1I0TSP6</accession>
<dbReference type="SUPFAM" id="SSF56731">
    <property type="entry name" value="DNA primase core"/>
    <property type="match status" value="1"/>
</dbReference>
<dbReference type="RefSeq" id="WP_090985717.1">
    <property type="nucleotide sequence ID" value="NZ_FOJM01000014.1"/>
</dbReference>
<dbReference type="InterPro" id="IPR036977">
    <property type="entry name" value="DNA_primase_Znf_CHC2"/>
</dbReference>
<name>A0A1I0TSP6_9SPHI</name>
<evidence type="ECO:0000313" key="2">
    <source>
        <dbReference type="Proteomes" id="UP000198836"/>
    </source>
</evidence>
<dbReference type="Proteomes" id="UP000198836">
    <property type="component" value="Unassembled WGS sequence"/>
</dbReference>
<evidence type="ECO:0000313" key="1">
    <source>
        <dbReference type="EMBL" id="SFA54851.1"/>
    </source>
</evidence>
<dbReference type="AlphaFoldDB" id="A0A1I0TSP6"/>
<protein>
    <submittedName>
        <fullName evidence="1">Toprim-like</fullName>
    </submittedName>
</protein>
<keyword evidence="2" id="KW-1185">Reference proteome</keyword>
<reference evidence="2" key="1">
    <citation type="submission" date="2016-10" db="EMBL/GenBank/DDBJ databases">
        <authorList>
            <person name="Varghese N."/>
            <person name="Submissions S."/>
        </authorList>
    </citation>
    <scope>NUCLEOTIDE SEQUENCE [LARGE SCALE GENOMIC DNA]</scope>
    <source>
        <strain evidence="2">DSM 18130</strain>
    </source>
</reference>
<dbReference type="GO" id="GO:0003677">
    <property type="term" value="F:DNA binding"/>
    <property type="evidence" value="ECO:0007669"/>
    <property type="project" value="InterPro"/>
</dbReference>
<dbReference type="Gene3D" id="3.40.1360.10">
    <property type="match status" value="1"/>
</dbReference>